<gene>
    <name evidence="2" type="ORF">M8A51_07050</name>
</gene>
<dbReference type="PROSITE" id="PS51186">
    <property type="entry name" value="GNAT"/>
    <property type="match status" value="1"/>
</dbReference>
<comment type="caution">
    <text evidence="2">The sequence shown here is derived from an EMBL/GenBank/DDBJ whole genome shotgun (WGS) entry which is preliminary data.</text>
</comment>
<organism evidence="2 3">
    <name type="scientific">Caldimonas mangrovi</name>
    <dbReference type="NCBI Taxonomy" id="2944811"/>
    <lineage>
        <taxon>Bacteria</taxon>
        <taxon>Pseudomonadati</taxon>
        <taxon>Pseudomonadota</taxon>
        <taxon>Betaproteobacteria</taxon>
        <taxon>Burkholderiales</taxon>
        <taxon>Sphaerotilaceae</taxon>
        <taxon>Caldimonas</taxon>
    </lineage>
</organism>
<evidence type="ECO:0000313" key="2">
    <source>
        <dbReference type="EMBL" id="MCM5679287.1"/>
    </source>
</evidence>
<dbReference type="InterPro" id="IPR016181">
    <property type="entry name" value="Acyl_CoA_acyltransferase"/>
</dbReference>
<keyword evidence="3" id="KW-1185">Reference proteome</keyword>
<dbReference type="RefSeq" id="WP_251777482.1">
    <property type="nucleotide sequence ID" value="NZ_JAMKFE010000003.1"/>
</dbReference>
<dbReference type="EMBL" id="JAMKFE010000003">
    <property type="protein sequence ID" value="MCM5679287.1"/>
    <property type="molecule type" value="Genomic_DNA"/>
</dbReference>
<dbReference type="Gene3D" id="3.40.630.30">
    <property type="match status" value="1"/>
</dbReference>
<dbReference type="InterPro" id="IPR000182">
    <property type="entry name" value="GNAT_dom"/>
</dbReference>
<proteinExistence type="predicted"/>
<name>A0ABT0YKM6_9BURK</name>
<protein>
    <submittedName>
        <fullName evidence="2">GNAT family N-acetyltransferase</fullName>
    </submittedName>
</protein>
<dbReference type="CDD" id="cd04301">
    <property type="entry name" value="NAT_SF"/>
    <property type="match status" value="1"/>
</dbReference>
<dbReference type="Pfam" id="PF13673">
    <property type="entry name" value="Acetyltransf_10"/>
    <property type="match status" value="1"/>
</dbReference>
<dbReference type="Proteomes" id="UP001165541">
    <property type="component" value="Unassembled WGS sequence"/>
</dbReference>
<sequence>MSFSSDSPNWRWLRFDQLSVHDLHALLRLRQDVFVVEQACLYADIDGLDPQCLHGLGQSADGMLAAYARVVPPGLKFDEPAIGRVIVAPAWRGRSLGGVLMREAIAATRHAYPGAAIRISAQAHLQSFYRSLGFETVSGPYEEDGIAHIDMLSRPGPP</sequence>
<evidence type="ECO:0000259" key="1">
    <source>
        <dbReference type="PROSITE" id="PS51186"/>
    </source>
</evidence>
<accession>A0ABT0YKM6</accession>
<evidence type="ECO:0000313" key="3">
    <source>
        <dbReference type="Proteomes" id="UP001165541"/>
    </source>
</evidence>
<feature type="domain" description="N-acetyltransferase" evidence="1">
    <location>
        <begin position="13"/>
        <end position="156"/>
    </location>
</feature>
<dbReference type="SUPFAM" id="SSF55729">
    <property type="entry name" value="Acyl-CoA N-acyltransferases (Nat)"/>
    <property type="match status" value="1"/>
</dbReference>
<reference evidence="2" key="1">
    <citation type="submission" date="2022-05" db="EMBL/GenBank/DDBJ databases">
        <title>Schlegelella sp. nov., isolated from mangrove soil.</title>
        <authorList>
            <person name="Liu Y."/>
            <person name="Ge X."/>
            <person name="Liu W."/>
        </authorList>
    </citation>
    <scope>NUCLEOTIDE SEQUENCE</scope>
    <source>
        <strain evidence="2">S2-27</strain>
    </source>
</reference>